<feature type="chain" id="PRO_5045815277" description="Secreted protein" evidence="1">
    <location>
        <begin position="18"/>
        <end position="123"/>
    </location>
</feature>
<sequence>MNSLSVLSLLALTMVGAGMDANDSETYYGDSWDNTMAKIHGTCTRVTCPPGTRVEVDVVPGDTGIAETWDRKVVELLNLVGVTFVVMGTDGHSSSSWVLAPGGVAYSIQWMFLKKVDDKKTQG</sequence>
<keyword evidence="1" id="KW-0732">Signal</keyword>
<evidence type="ECO:0008006" key="4">
    <source>
        <dbReference type="Google" id="ProtNLM"/>
    </source>
</evidence>
<dbReference type="Proteomes" id="UP000234296">
    <property type="component" value="Unassembled WGS sequence"/>
</dbReference>
<name>A0ABX4SWN6_9GAMM</name>
<protein>
    <recommendedName>
        <fullName evidence="4">Secreted protein</fullName>
    </recommendedName>
</protein>
<keyword evidence="3" id="KW-1185">Reference proteome</keyword>
<evidence type="ECO:0000313" key="2">
    <source>
        <dbReference type="EMBL" id="PLR26290.1"/>
    </source>
</evidence>
<gene>
    <name evidence="2" type="ORF">PZBJ_05735</name>
</gene>
<proteinExistence type="predicted"/>
<comment type="caution">
    <text evidence="2">The sequence shown here is derived from an EMBL/GenBank/DDBJ whole genome shotgun (WGS) entry which is preliminary data.</text>
</comment>
<feature type="signal peptide" evidence="1">
    <location>
        <begin position="1"/>
        <end position="17"/>
    </location>
</feature>
<dbReference type="RefSeq" id="WP_101761611.1">
    <property type="nucleotide sequence ID" value="NZ_PJRT01000005.1"/>
</dbReference>
<accession>A0ABX4SWN6</accession>
<evidence type="ECO:0000256" key="1">
    <source>
        <dbReference type="SAM" id="SignalP"/>
    </source>
</evidence>
<dbReference type="EMBL" id="PJRT01000005">
    <property type="protein sequence ID" value="PLR26290.1"/>
    <property type="molecule type" value="Genomic_DNA"/>
</dbReference>
<reference evidence="3" key="1">
    <citation type="submission" date="2017-12" db="EMBL/GenBank/DDBJ databases">
        <title>The genome sequence of Pantoea sp. 596.</title>
        <authorList>
            <person name="Gao J."/>
            <person name="Mao X."/>
            <person name="Sun J."/>
        </authorList>
    </citation>
    <scope>NUCLEOTIDE SEQUENCE [LARGE SCALE GENOMIC DNA]</scope>
    <source>
        <strain evidence="3">596</strain>
    </source>
</reference>
<organism evidence="2 3">
    <name type="scientific">Pantoea endophytica</name>
    <dbReference type="NCBI Taxonomy" id="92488"/>
    <lineage>
        <taxon>Bacteria</taxon>
        <taxon>Pseudomonadati</taxon>
        <taxon>Pseudomonadota</taxon>
        <taxon>Gammaproteobacteria</taxon>
        <taxon>Enterobacterales</taxon>
        <taxon>Erwiniaceae</taxon>
        <taxon>Pantoea</taxon>
    </lineage>
</organism>
<evidence type="ECO:0000313" key="3">
    <source>
        <dbReference type="Proteomes" id="UP000234296"/>
    </source>
</evidence>